<organism evidence="1 2">
    <name type="scientific">Infirmifilum lucidum</name>
    <dbReference type="NCBI Taxonomy" id="2776706"/>
    <lineage>
        <taxon>Archaea</taxon>
        <taxon>Thermoproteota</taxon>
        <taxon>Thermoprotei</taxon>
        <taxon>Thermofilales</taxon>
        <taxon>Thermofilaceae</taxon>
        <taxon>Infirmifilum</taxon>
    </lineage>
</organism>
<dbReference type="EMBL" id="CP062310">
    <property type="protein sequence ID" value="QOJ79036.1"/>
    <property type="molecule type" value="Genomic_DNA"/>
</dbReference>
<reference evidence="1 2" key="1">
    <citation type="submission" date="2020-10" db="EMBL/GenBank/DDBJ databases">
        <title>Thermofilum lucidum 3507LT sp. nov. a novel member of Thermofilaceae family isolated from Chile hot spring, and proposal of description order Thermofilales.</title>
        <authorList>
            <person name="Zayulina K.S."/>
            <person name="Elcheninov A.G."/>
            <person name="Toshchakov S.V."/>
            <person name="Kublanov I.V."/>
        </authorList>
    </citation>
    <scope>NUCLEOTIDE SEQUENCE [LARGE SCALE GENOMIC DNA]</scope>
    <source>
        <strain evidence="1 2">3507LT</strain>
    </source>
</reference>
<gene>
    <name evidence="1" type="ORF">IG193_00790</name>
</gene>
<dbReference type="InParanoid" id="A0A7L9FJG3"/>
<keyword evidence="2" id="KW-1185">Reference proteome</keyword>
<accession>A0A7L9FJG3</accession>
<dbReference type="RefSeq" id="WP_192819008.1">
    <property type="nucleotide sequence ID" value="NZ_CP062310.1"/>
</dbReference>
<dbReference type="KEGG" id="thel:IG193_00790"/>
<name>A0A7L9FJG3_9CREN</name>
<dbReference type="GeneID" id="59148388"/>
<protein>
    <submittedName>
        <fullName evidence="1">Uncharacterized protein</fullName>
    </submittedName>
</protein>
<dbReference type="Proteomes" id="UP000594121">
    <property type="component" value="Chromosome"/>
</dbReference>
<dbReference type="AlphaFoldDB" id="A0A7L9FJG3"/>
<sequence length="177" mass="20226">MGYMLIYRLADIAPDTPTLPRDPCVYAVLWFRGGRPVPIPRMLGVDYRGVLYVEATENLRRRVVSDLLRHLKAARSGGKPRANRHALVVVAEYFGLLDKIRDEELYITFKAYPDTLTAWRHGWAVLRTYAEHYGEPPPLNIYFDRKQLLVEPAEPDPELLEALGLRKANRGQALGVE</sequence>
<evidence type="ECO:0000313" key="1">
    <source>
        <dbReference type="EMBL" id="QOJ79036.1"/>
    </source>
</evidence>
<proteinExistence type="predicted"/>
<evidence type="ECO:0000313" key="2">
    <source>
        <dbReference type="Proteomes" id="UP000594121"/>
    </source>
</evidence>